<reference evidence="2 3" key="1">
    <citation type="submission" date="2024-02" db="EMBL/GenBank/DDBJ databases">
        <title>A draft genome for the cacao thread blight pathogen Marasmius crinis-equi.</title>
        <authorList>
            <person name="Cohen S.P."/>
            <person name="Baruah I.K."/>
            <person name="Amoako-Attah I."/>
            <person name="Bukari Y."/>
            <person name="Meinhardt L.W."/>
            <person name="Bailey B.A."/>
        </authorList>
    </citation>
    <scope>NUCLEOTIDE SEQUENCE [LARGE SCALE GENOMIC DNA]</scope>
    <source>
        <strain evidence="2 3">GH-76</strain>
    </source>
</reference>
<proteinExistence type="predicted"/>
<evidence type="ECO:0000313" key="2">
    <source>
        <dbReference type="EMBL" id="KAL0572827.1"/>
    </source>
</evidence>
<evidence type="ECO:0000313" key="3">
    <source>
        <dbReference type="Proteomes" id="UP001465976"/>
    </source>
</evidence>
<feature type="compositionally biased region" description="Basic and acidic residues" evidence="1">
    <location>
        <begin position="394"/>
        <end position="409"/>
    </location>
</feature>
<name>A0ABR3FCM3_9AGAR</name>
<feature type="compositionally biased region" description="Basic and acidic residues" evidence="1">
    <location>
        <begin position="81"/>
        <end position="96"/>
    </location>
</feature>
<keyword evidence="3" id="KW-1185">Reference proteome</keyword>
<dbReference type="EMBL" id="JBAHYK010000578">
    <property type="protein sequence ID" value="KAL0572827.1"/>
    <property type="molecule type" value="Genomic_DNA"/>
</dbReference>
<feature type="compositionally biased region" description="Basic and acidic residues" evidence="1">
    <location>
        <begin position="373"/>
        <end position="385"/>
    </location>
</feature>
<feature type="region of interest" description="Disordered" evidence="1">
    <location>
        <begin position="370"/>
        <end position="424"/>
    </location>
</feature>
<comment type="caution">
    <text evidence="2">The sequence shown here is derived from an EMBL/GenBank/DDBJ whole genome shotgun (WGS) entry which is preliminary data.</text>
</comment>
<gene>
    <name evidence="2" type="ORF">V5O48_009138</name>
</gene>
<dbReference type="Proteomes" id="UP001465976">
    <property type="component" value="Unassembled WGS sequence"/>
</dbReference>
<sequence>MSSKLKKIPGSAWAKNSCWINSSYQVLAAVESQDVGFATQMLVEAETALSNENAGFAVFPPNDMLWLKESSRQNLQHQGYSRKESLKKPLSRKDQPNETITVDYGTDDSKSVAAESDSVEEFLQDSVDARDKKTFNAPTISPTPSSMRSLPPSPAPFNYQFGERGDGNYHLVPQAATHLQTDLSLMLIRSLNVSNVPLAYRDSPALQFLRRNRVTVVSYNGGFSLEMQSQFINWLYVNILGIKNTAPRWIVDGTLQDALMLWVEHQDKAEFEGEKDCPNESIQRASYVRERAWERLQKSTPTRDSTRHTKAPVDVDRESLAALEQKMFDMSETAGHAGNSQWGLDVGIHQDDWSPYRHVLFMGVDCTRDDEEELKRGPQFKRDTYTTKYRTAKKLRDNEEERKQREKRPTAKPRTRSSTQKGDK</sequence>
<evidence type="ECO:0000256" key="1">
    <source>
        <dbReference type="SAM" id="MobiDB-lite"/>
    </source>
</evidence>
<protein>
    <submittedName>
        <fullName evidence="2">Uncharacterized protein</fullName>
    </submittedName>
</protein>
<feature type="region of interest" description="Disordered" evidence="1">
    <location>
        <begin position="76"/>
        <end position="114"/>
    </location>
</feature>
<organism evidence="2 3">
    <name type="scientific">Marasmius crinis-equi</name>
    <dbReference type="NCBI Taxonomy" id="585013"/>
    <lineage>
        <taxon>Eukaryota</taxon>
        <taxon>Fungi</taxon>
        <taxon>Dikarya</taxon>
        <taxon>Basidiomycota</taxon>
        <taxon>Agaricomycotina</taxon>
        <taxon>Agaricomycetes</taxon>
        <taxon>Agaricomycetidae</taxon>
        <taxon>Agaricales</taxon>
        <taxon>Marasmiineae</taxon>
        <taxon>Marasmiaceae</taxon>
        <taxon>Marasmius</taxon>
    </lineage>
</organism>
<accession>A0ABR3FCM3</accession>